<keyword evidence="1" id="KW-1133">Transmembrane helix</keyword>
<sequence length="333" mass="37613">MVVDTSSLFGIHSSRLFWLQSWISRYFPLLAHPIPIYLSSSISSSSISSSICASLPPFFRRRIDTPRVRRCCLLLVYLRVVHALFRLRAASSLPVLSVPISIPLYYLQLYIALVFRSVPRRGYPPCLPSSFIIFTHRFDSTCYCTAFVPQALAMYQMYIVYNIILLICCFLLCSVCVCVCVSRQVANCGINTSICCPAWSDSLPCTSISAKCKAESGRDCAAKYVRDHDPRGPTPTTGPDSVRACRQPKKACSNTPFSALRKPRSQARNHMHIYTRDCRMVVLRSWRRWLDSAEKDHRDTPPPVDGSTIHSRCCSIAIELPKVLSVHKYSWIG</sequence>
<evidence type="ECO:0000313" key="3">
    <source>
        <dbReference type="Proteomes" id="UP000313359"/>
    </source>
</evidence>
<dbReference type="EMBL" id="ML122254">
    <property type="protein sequence ID" value="RPD64108.1"/>
    <property type="molecule type" value="Genomic_DNA"/>
</dbReference>
<protein>
    <submittedName>
        <fullName evidence="2">Uncharacterized protein</fullName>
    </submittedName>
</protein>
<evidence type="ECO:0000256" key="1">
    <source>
        <dbReference type="SAM" id="Phobius"/>
    </source>
</evidence>
<name>A0A5C2SLD9_9APHY</name>
<dbReference type="OrthoDB" id="10678482at2759"/>
<proteinExistence type="predicted"/>
<evidence type="ECO:0000313" key="2">
    <source>
        <dbReference type="EMBL" id="RPD64108.1"/>
    </source>
</evidence>
<keyword evidence="3" id="KW-1185">Reference proteome</keyword>
<dbReference type="AlphaFoldDB" id="A0A5C2SLD9"/>
<organism evidence="2 3">
    <name type="scientific">Lentinus tigrinus ALCF2SS1-6</name>
    <dbReference type="NCBI Taxonomy" id="1328759"/>
    <lineage>
        <taxon>Eukaryota</taxon>
        <taxon>Fungi</taxon>
        <taxon>Dikarya</taxon>
        <taxon>Basidiomycota</taxon>
        <taxon>Agaricomycotina</taxon>
        <taxon>Agaricomycetes</taxon>
        <taxon>Polyporales</taxon>
        <taxon>Polyporaceae</taxon>
        <taxon>Lentinus</taxon>
    </lineage>
</organism>
<gene>
    <name evidence="2" type="ORF">L227DRAFT_318099</name>
</gene>
<accession>A0A5C2SLD9</accession>
<dbReference type="Proteomes" id="UP000313359">
    <property type="component" value="Unassembled WGS sequence"/>
</dbReference>
<feature type="transmembrane region" description="Helical" evidence="1">
    <location>
        <begin position="159"/>
        <end position="186"/>
    </location>
</feature>
<feature type="transmembrane region" description="Helical" evidence="1">
    <location>
        <begin position="95"/>
        <end position="115"/>
    </location>
</feature>
<keyword evidence="1" id="KW-0812">Transmembrane</keyword>
<keyword evidence="1" id="KW-0472">Membrane</keyword>
<reference evidence="2" key="1">
    <citation type="journal article" date="2018" name="Genome Biol. Evol.">
        <title>Genomics and development of Lentinus tigrinus, a white-rot wood-decaying mushroom with dimorphic fruiting bodies.</title>
        <authorList>
            <person name="Wu B."/>
            <person name="Xu Z."/>
            <person name="Knudson A."/>
            <person name="Carlson A."/>
            <person name="Chen N."/>
            <person name="Kovaka S."/>
            <person name="LaButti K."/>
            <person name="Lipzen A."/>
            <person name="Pennachio C."/>
            <person name="Riley R."/>
            <person name="Schakwitz W."/>
            <person name="Umezawa K."/>
            <person name="Ohm R.A."/>
            <person name="Grigoriev I.V."/>
            <person name="Nagy L.G."/>
            <person name="Gibbons J."/>
            <person name="Hibbett D."/>
        </authorList>
    </citation>
    <scope>NUCLEOTIDE SEQUENCE [LARGE SCALE GENOMIC DNA]</scope>
    <source>
        <strain evidence="2">ALCF2SS1-6</strain>
    </source>
</reference>